<keyword evidence="1" id="KW-0175">Coiled coil</keyword>
<reference evidence="3" key="1">
    <citation type="submission" date="2021-02" db="EMBL/GenBank/DDBJ databases">
        <authorList>
            <person name="Nowell W R."/>
        </authorList>
    </citation>
    <scope>NUCLEOTIDE SEQUENCE</scope>
</reference>
<evidence type="ECO:0000256" key="2">
    <source>
        <dbReference type="SAM" id="MobiDB-lite"/>
    </source>
</evidence>
<comment type="caution">
    <text evidence="3">The sequence shown here is derived from an EMBL/GenBank/DDBJ whole genome shotgun (WGS) entry which is preliminary data.</text>
</comment>
<name>A0A814TJP2_9BILA</name>
<feature type="region of interest" description="Disordered" evidence="2">
    <location>
        <begin position="135"/>
        <end position="217"/>
    </location>
</feature>
<evidence type="ECO:0000256" key="1">
    <source>
        <dbReference type="SAM" id="Coils"/>
    </source>
</evidence>
<evidence type="ECO:0000313" key="5">
    <source>
        <dbReference type="Proteomes" id="UP000663829"/>
    </source>
</evidence>
<proteinExistence type="predicted"/>
<dbReference type="OrthoDB" id="7608935at2759"/>
<keyword evidence="5" id="KW-1185">Reference proteome</keyword>
<gene>
    <name evidence="3" type="ORF">GPM918_LOCUS21716</name>
    <name evidence="4" type="ORF">SRO942_LOCUS21713</name>
</gene>
<feature type="compositionally biased region" description="Polar residues" evidence="2">
    <location>
        <begin position="144"/>
        <end position="156"/>
    </location>
</feature>
<evidence type="ECO:0000313" key="4">
    <source>
        <dbReference type="EMBL" id="CAF3925378.1"/>
    </source>
</evidence>
<dbReference type="EMBL" id="CAJNOQ010007234">
    <property type="protein sequence ID" value="CAF1161746.1"/>
    <property type="molecule type" value="Genomic_DNA"/>
</dbReference>
<feature type="coiled-coil region" evidence="1">
    <location>
        <begin position="510"/>
        <end position="544"/>
    </location>
</feature>
<protein>
    <submittedName>
        <fullName evidence="3">Uncharacterized protein</fullName>
    </submittedName>
</protein>
<organism evidence="3 5">
    <name type="scientific">Didymodactylos carnosus</name>
    <dbReference type="NCBI Taxonomy" id="1234261"/>
    <lineage>
        <taxon>Eukaryota</taxon>
        <taxon>Metazoa</taxon>
        <taxon>Spiralia</taxon>
        <taxon>Gnathifera</taxon>
        <taxon>Rotifera</taxon>
        <taxon>Eurotatoria</taxon>
        <taxon>Bdelloidea</taxon>
        <taxon>Philodinida</taxon>
        <taxon>Philodinidae</taxon>
        <taxon>Didymodactylos</taxon>
    </lineage>
</organism>
<dbReference type="Proteomes" id="UP000681722">
    <property type="component" value="Unassembled WGS sequence"/>
</dbReference>
<dbReference type="EMBL" id="CAJOBC010007234">
    <property type="protein sequence ID" value="CAF3925378.1"/>
    <property type="molecule type" value="Genomic_DNA"/>
</dbReference>
<evidence type="ECO:0000313" key="3">
    <source>
        <dbReference type="EMBL" id="CAF1161746.1"/>
    </source>
</evidence>
<sequence>MANPQGPASAMIRQSNQVLYHSGFDSQSGRIISCSMNSSFPYEHCYPQVSSQQIPAQNFHCSKLPLMSSNFPQQDHQVVSHMVDNSQLRSQQQMRTIDNANRLAARPFPHSINSIISPCQNNNQIVIPIQQQQFDPSLSHHSKQQQFQNTYQNGDEGNTDNDFIPVRNNKKTKIHHQTTTGSDTDSSSSYTVPSQTASTNTDSVTDSPSSYLHISNRRSNNTRSNVIINGISHQAHRFAETRYAFPPFIIKFNQNVTENVIIQDLEQHYKNINNINIKFDGYRRLRHYSMKKLGHKRLPPQLGHKRLPRRISPKHLPPQFSIVLRNVPIDLSADDLLRDIQVDHLDVINAFRIINKEKQSTTLVRLDIRNPTTMNDLLHKKFIYVNNVRYLLMEYVSPVKVLLCSKCFEIDHFHSSCTHQLDVCKTCGEEVADIKQHLLQCNKRQNCVRCNGDHESNDVRCPLIKSYRSALTKSLLTTITTTSNNNNYQNKQGYLQVAESEFPLLVNHRSNHFNDRLSTLEDRMKQLDDNLNRIIAMNERFEKVLNKQKQLMEIQQIDVTFQQEFVSQFVTPVCQLVLEIVPLLIEQNMVKDSSILAPSLTAYCDKLATGFIKWMTRHTDNEDKKHELVLKLRHSHQQQESKTTQSDDNQNVICLNIRM</sequence>
<feature type="compositionally biased region" description="Low complexity" evidence="2">
    <location>
        <begin position="178"/>
        <end position="198"/>
    </location>
</feature>
<accession>A0A814TJP2</accession>
<feature type="compositionally biased region" description="Polar residues" evidence="2">
    <location>
        <begin position="199"/>
        <end position="213"/>
    </location>
</feature>
<dbReference type="Proteomes" id="UP000663829">
    <property type="component" value="Unassembled WGS sequence"/>
</dbReference>
<dbReference type="AlphaFoldDB" id="A0A814TJP2"/>